<dbReference type="GO" id="GO:0046685">
    <property type="term" value="P:response to arsenic-containing substance"/>
    <property type="evidence" value="ECO:0007669"/>
    <property type="project" value="UniProtKB-KW"/>
</dbReference>
<dbReference type="RefSeq" id="WP_146462411.1">
    <property type="nucleotide sequence ID" value="NZ_SJPW01000011.1"/>
</dbReference>
<evidence type="ECO:0000256" key="1">
    <source>
        <dbReference type="ARBA" id="ARBA00011063"/>
    </source>
</evidence>
<sequence>MTKKNVLFLCTGNSCRSQMAEGWARHFHGDTIEAYSAGIEAHGMNPNAMQVMKEAGVDISAYSSKLASSLADVPLDLVITVCGHADENCPAFLTKAKLVHVGFDDPPKLAKEAASEEEALDQYRRVRDEIRDFAKNKLAALLP</sequence>
<dbReference type="SUPFAM" id="SSF52788">
    <property type="entry name" value="Phosphotyrosine protein phosphatases I"/>
    <property type="match status" value="1"/>
</dbReference>
<evidence type="ECO:0000259" key="5">
    <source>
        <dbReference type="SMART" id="SM00226"/>
    </source>
</evidence>
<dbReference type="PANTHER" id="PTHR43428">
    <property type="entry name" value="ARSENATE REDUCTASE"/>
    <property type="match status" value="1"/>
</dbReference>
<dbReference type="GO" id="GO:0102100">
    <property type="term" value="F:mycothiol-arsenate ligase activity"/>
    <property type="evidence" value="ECO:0007669"/>
    <property type="project" value="UniProtKB-EC"/>
</dbReference>
<dbReference type="Pfam" id="PF01451">
    <property type="entry name" value="LMWPc"/>
    <property type="match status" value="1"/>
</dbReference>
<dbReference type="PRINTS" id="PR00719">
    <property type="entry name" value="LMWPTPASE"/>
</dbReference>
<dbReference type="CDD" id="cd16345">
    <property type="entry name" value="LMWP_ArsC"/>
    <property type="match status" value="1"/>
</dbReference>
<dbReference type="InterPro" id="IPR023485">
    <property type="entry name" value="Ptyr_pPase"/>
</dbReference>
<feature type="domain" description="Phosphotyrosine protein phosphatase I" evidence="5">
    <location>
        <begin position="4"/>
        <end position="140"/>
    </location>
</feature>
<comment type="similarity">
    <text evidence="1">Belongs to the low molecular weight phosphotyrosine protein phosphatase family.</text>
</comment>
<evidence type="ECO:0000256" key="2">
    <source>
        <dbReference type="ARBA" id="ARBA00022801"/>
    </source>
</evidence>
<keyword evidence="7" id="KW-1185">Reference proteome</keyword>
<dbReference type="EMBL" id="SJPW01000011">
    <property type="protein sequence ID" value="TWU44603.1"/>
    <property type="molecule type" value="Genomic_DNA"/>
</dbReference>
<dbReference type="EC" id="2.8.4.2" evidence="6"/>
<keyword evidence="3" id="KW-0059">Arsenical resistance</keyword>
<dbReference type="GO" id="GO:0004725">
    <property type="term" value="F:protein tyrosine phosphatase activity"/>
    <property type="evidence" value="ECO:0007669"/>
    <property type="project" value="InterPro"/>
</dbReference>
<comment type="caution">
    <text evidence="6">The sequence shown here is derived from an EMBL/GenBank/DDBJ whole genome shotgun (WGS) entry which is preliminary data.</text>
</comment>
<keyword evidence="6" id="KW-0808">Transferase</keyword>
<dbReference type="Proteomes" id="UP000318288">
    <property type="component" value="Unassembled WGS sequence"/>
</dbReference>
<evidence type="ECO:0000256" key="3">
    <source>
        <dbReference type="ARBA" id="ARBA00022849"/>
    </source>
</evidence>
<dbReference type="AlphaFoldDB" id="A0A5C6E4L9"/>
<organism evidence="6 7">
    <name type="scientific">Rubripirellula tenax</name>
    <dbReference type="NCBI Taxonomy" id="2528015"/>
    <lineage>
        <taxon>Bacteria</taxon>
        <taxon>Pseudomonadati</taxon>
        <taxon>Planctomycetota</taxon>
        <taxon>Planctomycetia</taxon>
        <taxon>Pirellulales</taxon>
        <taxon>Pirellulaceae</taxon>
        <taxon>Rubripirellula</taxon>
    </lineage>
</organism>
<accession>A0A5C6E4L9</accession>
<dbReference type="InterPro" id="IPR017867">
    <property type="entry name" value="Tyr_phospatase_low_mol_wt"/>
</dbReference>
<gene>
    <name evidence="6" type="primary">arsC2</name>
    <name evidence="6" type="ORF">Poly51_60340</name>
</gene>
<dbReference type="SMART" id="SM00226">
    <property type="entry name" value="LMWPc"/>
    <property type="match status" value="1"/>
</dbReference>
<evidence type="ECO:0000313" key="7">
    <source>
        <dbReference type="Proteomes" id="UP000318288"/>
    </source>
</evidence>
<proteinExistence type="inferred from homology"/>
<feature type="active site" evidence="4">
    <location>
        <position position="16"/>
    </location>
</feature>
<feature type="active site" description="Nucleophile" evidence="4">
    <location>
        <position position="10"/>
    </location>
</feature>
<protein>
    <submittedName>
        <fullName evidence="6">Arsenate-mycothiol transferase ArsC2</fullName>
        <ecNumber evidence="6">2.8.4.2</ecNumber>
    </submittedName>
</protein>
<evidence type="ECO:0000256" key="4">
    <source>
        <dbReference type="PIRSR" id="PIRSR617867-1"/>
    </source>
</evidence>
<keyword evidence="2" id="KW-0378">Hydrolase</keyword>
<dbReference type="PANTHER" id="PTHR43428:SF1">
    <property type="entry name" value="ARSENATE REDUCTASE"/>
    <property type="match status" value="1"/>
</dbReference>
<dbReference type="InterPro" id="IPR036196">
    <property type="entry name" value="Ptyr_pPase_sf"/>
</dbReference>
<reference evidence="6 7" key="1">
    <citation type="submission" date="2019-02" db="EMBL/GenBank/DDBJ databases">
        <title>Deep-cultivation of Planctomycetes and their phenomic and genomic characterization uncovers novel biology.</title>
        <authorList>
            <person name="Wiegand S."/>
            <person name="Jogler M."/>
            <person name="Boedeker C."/>
            <person name="Pinto D."/>
            <person name="Vollmers J."/>
            <person name="Rivas-Marin E."/>
            <person name="Kohn T."/>
            <person name="Peeters S.H."/>
            <person name="Heuer A."/>
            <person name="Rast P."/>
            <person name="Oberbeckmann S."/>
            <person name="Bunk B."/>
            <person name="Jeske O."/>
            <person name="Meyerdierks A."/>
            <person name="Storesund J.E."/>
            <person name="Kallscheuer N."/>
            <person name="Luecker S."/>
            <person name="Lage O.M."/>
            <person name="Pohl T."/>
            <person name="Merkel B.J."/>
            <person name="Hornburger P."/>
            <person name="Mueller R.-W."/>
            <person name="Bruemmer F."/>
            <person name="Labrenz M."/>
            <person name="Spormann A.M."/>
            <person name="Op Den Camp H."/>
            <person name="Overmann J."/>
            <person name="Amann R."/>
            <person name="Jetten M.S.M."/>
            <person name="Mascher T."/>
            <person name="Medema M.H."/>
            <person name="Devos D.P."/>
            <person name="Kaster A.-K."/>
            <person name="Ovreas L."/>
            <person name="Rohde M."/>
            <person name="Galperin M.Y."/>
            <person name="Jogler C."/>
        </authorList>
    </citation>
    <scope>NUCLEOTIDE SEQUENCE [LARGE SCALE GENOMIC DNA]</scope>
    <source>
        <strain evidence="6 7">Poly51</strain>
    </source>
</reference>
<name>A0A5C6E4L9_9BACT</name>
<dbReference type="Gene3D" id="3.40.50.2300">
    <property type="match status" value="1"/>
</dbReference>
<dbReference type="OrthoDB" id="9784339at2"/>
<evidence type="ECO:0000313" key="6">
    <source>
        <dbReference type="EMBL" id="TWU44603.1"/>
    </source>
</evidence>